<evidence type="ECO:0000256" key="8">
    <source>
        <dbReference type="ARBA" id="ARBA00023157"/>
    </source>
</evidence>
<evidence type="ECO:0000313" key="17">
    <source>
        <dbReference type="Proteomes" id="UP000515152"/>
    </source>
</evidence>
<evidence type="ECO:0000256" key="12">
    <source>
        <dbReference type="ARBA" id="ARBA00065283"/>
    </source>
</evidence>
<evidence type="ECO:0000256" key="2">
    <source>
        <dbReference type="ARBA" id="ARBA00006656"/>
    </source>
</evidence>
<keyword evidence="10 13" id="KW-0497">Mitogen</keyword>
<evidence type="ECO:0000256" key="6">
    <source>
        <dbReference type="ARBA" id="ARBA00022729"/>
    </source>
</evidence>
<dbReference type="Gene3D" id="2.60.120.970">
    <property type="match status" value="1"/>
</dbReference>
<dbReference type="InterPro" id="IPR015615">
    <property type="entry name" value="TGF-beta-rel"/>
</dbReference>
<dbReference type="PROSITE" id="PS51362">
    <property type="entry name" value="TGF_BETA_2"/>
    <property type="match status" value="1"/>
</dbReference>
<comment type="subunit">
    <text evidence="12">Latency-associated peptide: Homodimer; disulfide-linked. Latency-associated peptide: Interacts with Transforming growth factor beta-1 (TGF-beta-1) chain; interaction is non-covalent and maintains (TGF-beta-1) in a latent state; each Latency-associated peptide (LAP) monomer interacts with TGF-beta-1 in the other monomer. Transforming growth factor beta-1: Homodimer; disulfide-linked. Transforming growth factor beta-1: Interacts with TGF-beta receptors (tgfbr1 and tgfbr2), leading to signal transduction. Interacts with EFEMP2.</text>
</comment>
<dbReference type="FunFam" id="2.10.90.10:FF:000004">
    <property type="entry name" value="Transforming growth factor beta"/>
    <property type="match status" value="1"/>
</dbReference>
<keyword evidence="9" id="KW-0325">Glycoprotein</keyword>
<comment type="subunit">
    <text evidence="13">Homodimer; disulfide-linked.</text>
</comment>
<dbReference type="SUPFAM" id="SSF57501">
    <property type="entry name" value="Cystine-knot cytokines"/>
    <property type="match status" value="1"/>
</dbReference>
<gene>
    <name evidence="18" type="primary">tgfb1b</name>
</gene>
<dbReference type="PRINTS" id="PR01423">
    <property type="entry name" value="TGFBETA"/>
</dbReference>
<dbReference type="KEGG" id="char:105904460"/>
<dbReference type="GO" id="GO:0042127">
    <property type="term" value="P:regulation of cell population proliferation"/>
    <property type="evidence" value="ECO:0007669"/>
    <property type="project" value="TreeGrafter"/>
</dbReference>
<keyword evidence="6 13" id="KW-0732">Signal</keyword>
<keyword evidence="8 14" id="KW-1015">Disulfide bond</keyword>
<keyword evidence="4" id="KW-0272">Extracellular matrix</keyword>
<dbReference type="GO" id="GO:0008083">
    <property type="term" value="F:growth factor activity"/>
    <property type="evidence" value="ECO:0007669"/>
    <property type="project" value="UniProtKB-UniRule"/>
</dbReference>
<dbReference type="InterPro" id="IPR001839">
    <property type="entry name" value="TGF-b_C"/>
</dbReference>
<dbReference type="GO" id="GO:0007179">
    <property type="term" value="P:transforming growth factor beta receptor signaling pathway"/>
    <property type="evidence" value="ECO:0007669"/>
    <property type="project" value="TreeGrafter"/>
</dbReference>
<protein>
    <recommendedName>
        <fullName evidence="13">Transforming growth factor beta</fullName>
    </recommendedName>
</protein>
<feature type="chain" id="PRO_5028557141" description="Transforming growth factor beta" evidence="13">
    <location>
        <begin position="23"/>
        <end position="381"/>
    </location>
</feature>
<dbReference type="PIRSF" id="PIRSF001787">
    <property type="entry name" value="TGF-beta"/>
    <property type="match status" value="1"/>
</dbReference>
<feature type="disulfide bond" description="Interchain" evidence="14">
    <location>
        <position position="346"/>
    </location>
</feature>
<keyword evidence="3 13" id="KW-0964">Secreted</keyword>
<dbReference type="GO" id="GO:0005125">
    <property type="term" value="F:cytokine activity"/>
    <property type="evidence" value="ECO:0007669"/>
    <property type="project" value="TreeGrafter"/>
</dbReference>
<evidence type="ECO:0000256" key="4">
    <source>
        <dbReference type="ARBA" id="ARBA00022530"/>
    </source>
</evidence>
<evidence type="ECO:0000259" key="16">
    <source>
        <dbReference type="PROSITE" id="PS51362"/>
    </source>
</evidence>
<dbReference type="AlphaFoldDB" id="A0A6P3W367"/>
<dbReference type="CTD" id="563884"/>
<dbReference type="CDD" id="cd19384">
    <property type="entry name" value="TGF_beta_TGFB1"/>
    <property type="match status" value="1"/>
</dbReference>
<dbReference type="GeneID" id="105904460"/>
<sequence length="381" mass="43580">MRTQSLVLAGLCVLACVCHSGALSTCRPLDLELTRKKRIEAIRGQILSKLRLPKEPVLDKKDEGDKVPSALLSVYNSTVQLGEEHTQHMRVPQPRDEDEGAYYAKEVHKFNMKQSENSTRHQVLFNLAEMRSSLETDLLSQAELRLQIKNPVMANGTEQRLELYRGTGPQARYLGSRFVSRDSADRWLSFDVTQTLREWLKGSEVEQGFQFKTHCDCGEKMKDFLFSISGMAKLRGDTGTLSMYMQKPHILVMSLPVENQDDLPSRRKRQTSTAETCSEKSEKCCVRKLYIDFRKDLGWKWIHEPAGYYANYCIGSCSYVWNTENKYSQVLSLYKHHNPGASAQPCCVPHVLDPLPILYYVGRQHKVEQLSNMIVRTCKCS</sequence>
<dbReference type="GO" id="GO:0005615">
    <property type="term" value="C:extracellular space"/>
    <property type="evidence" value="ECO:0007669"/>
    <property type="project" value="UniProtKB-UniRule"/>
</dbReference>
<dbReference type="PANTHER" id="PTHR11848:SF125">
    <property type="entry name" value="TRANSFORMING GROWTH FACTOR BETA-1 PROPROTEIN"/>
    <property type="match status" value="1"/>
</dbReference>
<dbReference type="RefSeq" id="XP_012687801.2">
    <property type="nucleotide sequence ID" value="XM_012832347.3"/>
</dbReference>
<dbReference type="InterPro" id="IPR017948">
    <property type="entry name" value="TGFb_CS"/>
</dbReference>
<dbReference type="PROSITE" id="PS00250">
    <property type="entry name" value="TGF_BETA_1"/>
    <property type="match status" value="1"/>
</dbReference>
<dbReference type="OrthoDB" id="8863549at2759"/>
<evidence type="ECO:0000256" key="11">
    <source>
        <dbReference type="ARBA" id="ARBA00057824"/>
    </source>
</evidence>
<feature type="domain" description="TGF-beta family profile" evidence="16">
    <location>
        <begin position="266"/>
        <end position="381"/>
    </location>
</feature>
<dbReference type="InterPro" id="IPR001111">
    <property type="entry name" value="TGF-b_propeptide"/>
</dbReference>
<comment type="subcellular location">
    <subcellularLocation>
        <location evidence="1">Secreted</location>
        <location evidence="1">Extracellular space</location>
        <location evidence="1">Extracellular matrix</location>
    </subcellularLocation>
</comment>
<dbReference type="SMART" id="SM00204">
    <property type="entry name" value="TGFB"/>
    <property type="match status" value="1"/>
</dbReference>
<dbReference type="PANTHER" id="PTHR11848">
    <property type="entry name" value="TGF-BETA FAMILY"/>
    <property type="match status" value="1"/>
</dbReference>
<dbReference type="Proteomes" id="UP000515152">
    <property type="component" value="Chromosome 8"/>
</dbReference>
<comment type="function">
    <text evidence="11">Required to maintain the Transforming growth factor beta-1 (TGF-beta-1) chain in a latent state during storage in extracellular matrix. Associates non-covalently with TGF-beta-1 and regulates its activation via interaction with 'milieu molecules', such as LTBP1, LRRC32/GARP and LRRC33/NRROS, that control activation of TGF-beta-1. Interaction with integrins (ITGAV:ITGB6 or ITGAV:ITGB8) results in distortion of the Latency-associated peptide chain and subsequent release of the active TGF-beta-1.</text>
</comment>
<reference evidence="18" key="1">
    <citation type="submission" date="2025-08" db="UniProtKB">
        <authorList>
            <consortium name="RefSeq"/>
        </authorList>
    </citation>
    <scope>IDENTIFICATION</scope>
</reference>
<dbReference type="Pfam" id="PF00688">
    <property type="entry name" value="TGFb_propeptide"/>
    <property type="match status" value="1"/>
</dbReference>
<keyword evidence="7 13" id="KW-0339">Growth factor</keyword>
<evidence type="ECO:0000256" key="14">
    <source>
        <dbReference type="PIRSR" id="PIRSR001787-1"/>
    </source>
</evidence>
<proteinExistence type="inferred from homology"/>
<evidence type="ECO:0000256" key="13">
    <source>
        <dbReference type="PIRNR" id="PIRNR001787"/>
    </source>
</evidence>
<organism evidence="17 18">
    <name type="scientific">Clupea harengus</name>
    <name type="common">Atlantic herring</name>
    <dbReference type="NCBI Taxonomy" id="7950"/>
    <lineage>
        <taxon>Eukaryota</taxon>
        <taxon>Metazoa</taxon>
        <taxon>Chordata</taxon>
        <taxon>Craniata</taxon>
        <taxon>Vertebrata</taxon>
        <taxon>Euteleostomi</taxon>
        <taxon>Actinopterygii</taxon>
        <taxon>Neopterygii</taxon>
        <taxon>Teleostei</taxon>
        <taxon>Clupei</taxon>
        <taxon>Clupeiformes</taxon>
        <taxon>Clupeoidei</taxon>
        <taxon>Clupeidae</taxon>
        <taxon>Clupea</taxon>
    </lineage>
</organism>
<dbReference type="GO" id="GO:0051781">
    <property type="term" value="P:positive regulation of cell division"/>
    <property type="evidence" value="ECO:0007669"/>
    <property type="project" value="UniProtKB-UniRule"/>
</dbReference>
<keyword evidence="17" id="KW-1185">Reference proteome</keyword>
<accession>A0A6P3W367</accession>
<evidence type="ECO:0000256" key="15">
    <source>
        <dbReference type="RuleBase" id="RU000354"/>
    </source>
</evidence>
<evidence type="ECO:0000256" key="5">
    <source>
        <dbReference type="ARBA" id="ARBA00022685"/>
    </source>
</evidence>
<feature type="disulfide bond" evidence="14">
    <location>
        <begin position="313"/>
        <end position="378"/>
    </location>
</feature>
<dbReference type="Pfam" id="PF00019">
    <property type="entry name" value="TGF_beta"/>
    <property type="match status" value="1"/>
</dbReference>
<dbReference type="Gene3D" id="2.10.90.10">
    <property type="entry name" value="Cystine-knot cytokines"/>
    <property type="match status" value="1"/>
</dbReference>
<evidence type="ECO:0000256" key="1">
    <source>
        <dbReference type="ARBA" id="ARBA00004498"/>
    </source>
</evidence>
<evidence type="ECO:0000256" key="3">
    <source>
        <dbReference type="ARBA" id="ARBA00022525"/>
    </source>
</evidence>
<evidence type="ECO:0000256" key="7">
    <source>
        <dbReference type="ARBA" id="ARBA00023030"/>
    </source>
</evidence>
<feature type="disulfide bond" evidence="14">
    <location>
        <begin position="317"/>
        <end position="380"/>
    </location>
</feature>
<feature type="disulfide bond" evidence="14">
    <location>
        <begin position="284"/>
        <end position="347"/>
    </location>
</feature>
<evidence type="ECO:0000256" key="9">
    <source>
        <dbReference type="ARBA" id="ARBA00023180"/>
    </source>
</evidence>
<dbReference type="InterPro" id="IPR029034">
    <property type="entry name" value="Cystine-knot_cytokine"/>
</dbReference>
<comment type="similarity">
    <text evidence="2 13 15">Belongs to the TGF-beta family.</text>
</comment>
<evidence type="ECO:0000313" key="18">
    <source>
        <dbReference type="RefSeq" id="XP_012687801.2"/>
    </source>
</evidence>
<keyword evidence="5" id="KW-0165">Cleavage on pair of basic residues</keyword>
<name>A0A6P3W367_CLUHA</name>
<evidence type="ECO:0000256" key="10">
    <source>
        <dbReference type="ARBA" id="ARBA00023246"/>
    </source>
</evidence>
<feature type="signal peptide" evidence="13">
    <location>
        <begin position="1"/>
        <end position="22"/>
    </location>
</feature>
<dbReference type="InterPro" id="IPR016319">
    <property type="entry name" value="TGF-beta"/>
</dbReference>